<name>A0A6C1TWA1_9CORY</name>
<feature type="domain" description="LytR/CpsA/Psr regulator C-terminal" evidence="3">
    <location>
        <begin position="139"/>
        <end position="241"/>
    </location>
</feature>
<dbReference type="GeneID" id="74901777"/>
<evidence type="ECO:0000313" key="7">
    <source>
        <dbReference type="Proteomes" id="UP000580709"/>
    </source>
</evidence>
<dbReference type="RefSeq" id="WP_144317803.1">
    <property type="nucleotide sequence ID" value="NZ_CP038157.1"/>
</dbReference>
<evidence type="ECO:0000313" key="5">
    <source>
        <dbReference type="EMBL" id="TVS25815.1"/>
    </source>
</evidence>
<feature type="region of interest" description="Disordered" evidence="1">
    <location>
        <begin position="1"/>
        <end position="38"/>
    </location>
</feature>
<feature type="transmembrane region" description="Helical" evidence="2">
    <location>
        <begin position="47"/>
        <end position="66"/>
    </location>
</feature>
<feature type="compositionally biased region" description="Polar residues" evidence="1">
    <location>
        <begin position="75"/>
        <end position="102"/>
    </location>
</feature>
<proteinExistence type="predicted"/>
<dbReference type="AlphaFoldDB" id="A0A6C1TWA1"/>
<dbReference type="EMBL" id="RXIR01000037">
    <property type="protein sequence ID" value="TVS25815.1"/>
    <property type="molecule type" value="Genomic_DNA"/>
</dbReference>
<evidence type="ECO:0000256" key="1">
    <source>
        <dbReference type="SAM" id="MobiDB-lite"/>
    </source>
</evidence>
<evidence type="ECO:0000259" key="3">
    <source>
        <dbReference type="Pfam" id="PF13399"/>
    </source>
</evidence>
<gene>
    <name evidence="5" type="ORF">EKI59_11345</name>
    <name evidence="4" type="ORF">H0H28_06480</name>
</gene>
<sequence>MTNVNPGNEYHDEVDEYRGSHRSDDAAPAPAGGATAAAAGGIPKRGLAMILIAVAAILLLWGIYALTQNDNAGTNAAPQTTMPQNTAPQNTAPQNTAPQATGSEAPAPEGAQPPAQEAPANRPEQEAPAIAPALTRENAQVFVYNNSPNPGAAGSTADQLAPQYNVANRSADSTAMNLPEQQYGIFPETTVFYDPSISGADQVAAEVARQVSGVAKPINEVPQGASLPAEVRGNREAVSVVLAG</sequence>
<feature type="compositionally biased region" description="Basic and acidic residues" evidence="1">
    <location>
        <begin position="16"/>
        <end position="25"/>
    </location>
</feature>
<dbReference type="InterPro" id="IPR027381">
    <property type="entry name" value="LytR/CpsA/Psr_C"/>
</dbReference>
<dbReference type="Proteomes" id="UP000580709">
    <property type="component" value="Unassembled WGS sequence"/>
</dbReference>
<dbReference type="Proteomes" id="UP000336646">
    <property type="component" value="Unassembled WGS sequence"/>
</dbReference>
<evidence type="ECO:0000256" key="2">
    <source>
        <dbReference type="SAM" id="Phobius"/>
    </source>
</evidence>
<dbReference type="Gene3D" id="3.30.70.2390">
    <property type="match status" value="1"/>
</dbReference>
<reference evidence="5 6" key="1">
    <citation type="submission" date="2018-12" db="EMBL/GenBank/DDBJ databases">
        <title>Corynebacterium sanguinis sp. nov., a clinically-associated and environmental corynebacterium.</title>
        <authorList>
            <person name="Gonzales-Siles L."/>
            <person name="Jaen-Luchoro D."/>
            <person name="Cardew S."/>
            <person name="Inganas E."/>
            <person name="Ohlen M."/>
            <person name="Jensie-Markopolous S."/>
            <person name="Pinyeiro-Iglesias B."/>
            <person name="Molin K."/>
            <person name="Skovbjerg S."/>
            <person name="Svensson-Stadler L."/>
            <person name="Funke G."/>
            <person name="Moore E.R.B."/>
        </authorList>
    </citation>
    <scope>NUCLEOTIDE SEQUENCE [LARGE SCALE GENOMIC DNA]</scope>
    <source>
        <strain evidence="5 6">58734</strain>
    </source>
</reference>
<evidence type="ECO:0000313" key="6">
    <source>
        <dbReference type="Proteomes" id="UP000336646"/>
    </source>
</evidence>
<feature type="compositionally biased region" description="Low complexity" evidence="1">
    <location>
        <begin position="26"/>
        <end position="38"/>
    </location>
</feature>
<keyword evidence="7" id="KW-1185">Reference proteome</keyword>
<dbReference type="OrthoDB" id="4427421at2"/>
<keyword evidence="2" id="KW-0812">Transmembrane</keyword>
<keyword evidence="2" id="KW-0472">Membrane</keyword>
<protein>
    <submittedName>
        <fullName evidence="4">LytR C-terminal domain-containing protein</fullName>
    </submittedName>
</protein>
<organism evidence="5 6">
    <name type="scientific">Corynebacterium sanguinis</name>
    <dbReference type="NCBI Taxonomy" id="2594913"/>
    <lineage>
        <taxon>Bacteria</taxon>
        <taxon>Bacillati</taxon>
        <taxon>Actinomycetota</taxon>
        <taxon>Actinomycetes</taxon>
        <taxon>Mycobacteriales</taxon>
        <taxon>Corynebacteriaceae</taxon>
        <taxon>Corynebacterium</taxon>
    </lineage>
</organism>
<dbReference type="EMBL" id="JACEOR010000243">
    <property type="protein sequence ID" value="MBA4504976.1"/>
    <property type="molecule type" value="Genomic_DNA"/>
</dbReference>
<feature type="compositionally biased region" description="Low complexity" evidence="1">
    <location>
        <begin position="104"/>
        <end position="126"/>
    </location>
</feature>
<comment type="caution">
    <text evidence="5">The sequence shown here is derived from an EMBL/GenBank/DDBJ whole genome shotgun (WGS) entry which is preliminary data.</text>
</comment>
<dbReference type="Pfam" id="PF13399">
    <property type="entry name" value="LytR_C"/>
    <property type="match status" value="1"/>
</dbReference>
<reference evidence="4 7" key="2">
    <citation type="submission" date="2020-07" db="EMBL/GenBank/DDBJ databases">
        <authorList>
            <person name="Khare M."/>
        </authorList>
    </citation>
    <scope>NUCLEOTIDE SEQUENCE [LARGE SCALE GENOMIC DNA]</scope>
    <source>
        <strain evidence="4 7">P8776</strain>
    </source>
</reference>
<keyword evidence="2" id="KW-1133">Transmembrane helix</keyword>
<feature type="region of interest" description="Disordered" evidence="1">
    <location>
        <begin position="75"/>
        <end position="126"/>
    </location>
</feature>
<evidence type="ECO:0000313" key="4">
    <source>
        <dbReference type="EMBL" id="MBA4504976.1"/>
    </source>
</evidence>
<accession>A0A6C1TWA1</accession>